<dbReference type="EMBL" id="JAEMHK010000021">
    <property type="protein sequence ID" value="MBJ6802618.1"/>
    <property type="molecule type" value="Genomic_DNA"/>
</dbReference>
<dbReference type="SUPFAM" id="SSF88946">
    <property type="entry name" value="Sigma2 domain of RNA polymerase sigma factors"/>
    <property type="match status" value="1"/>
</dbReference>
<keyword evidence="8" id="KW-1185">Reference proteome</keyword>
<dbReference type="InterPro" id="IPR013325">
    <property type="entry name" value="RNA_pol_sigma_r2"/>
</dbReference>
<dbReference type="InterPro" id="IPR014284">
    <property type="entry name" value="RNA_pol_sigma-70_dom"/>
</dbReference>
<name>A0ABS0YXD3_9BACT</name>
<evidence type="ECO:0000256" key="2">
    <source>
        <dbReference type="ARBA" id="ARBA00023015"/>
    </source>
</evidence>
<proteinExistence type="inferred from homology"/>
<reference evidence="7 8" key="1">
    <citation type="submission" date="2020-12" db="EMBL/GenBank/DDBJ databases">
        <title>Geomonas sp. Red259, isolated from paddy soil.</title>
        <authorList>
            <person name="Xu Z."/>
            <person name="Zhang Z."/>
            <person name="Masuda Y."/>
            <person name="Itoh H."/>
            <person name="Senoo K."/>
        </authorList>
    </citation>
    <scope>NUCLEOTIDE SEQUENCE [LARGE SCALE GENOMIC DNA]</scope>
    <source>
        <strain evidence="7 8">Red259</strain>
    </source>
</reference>
<dbReference type="SUPFAM" id="SSF88659">
    <property type="entry name" value="Sigma3 and sigma4 domains of RNA polymerase sigma factors"/>
    <property type="match status" value="1"/>
</dbReference>
<protein>
    <submittedName>
        <fullName evidence="7">RNA polymerase sigma factor</fullName>
    </submittedName>
</protein>
<dbReference type="RefSeq" id="WP_199397089.1">
    <property type="nucleotide sequence ID" value="NZ_JAEMHK010000021.1"/>
</dbReference>
<feature type="domain" description="RNA polymerase sigma-70 region 2" evidence="5">
    <location>
        <begin position="34"/>
        <end position="99"/>
    </location>
</feature>
<evidence type="ECO:0000259" key="5">
    <source>
        <dbReference type="Pfam" id="PF04542"/>
    </source>
</evidence>
<evidence type="ECO:0000313" key="7">
    <source>
        <dbReference type="EMBL" id="MBJ6802618.1"/>
    </source>
</evidence>
<evidence type="ECO:0000256" key="3">
    <source>
        <dbReference type="ARBA" id="ARBA00023082"/>
    </source>
</evidence>
<dbReference type="InterPro" id="IPR036388">
    <property type="entry name" value="WH-like_DNA-bd_sf"/>
</dbReference>
<evidence type="ECO:0000256" key="1">
    <source>
        <dbReference type="ARBA" id="ARBA00010641"/>
    </source>
</evidence>
<feature type="domain" description="RNA polymerase sigma factor 70 region 4 type 2" evidence="6">
    <location>
        <begin position="140"/>
        <end position="192"/>
    </location>
</feature>
<dbReference type="Gene3D" id="1.10.1740.10">
    <property type="match status" value="1"/>
</dbReference>
<sequence>MTRQEKSDNYSAAADMDIVKQILDGDLNALELIMRRYNQRLYRIARGVVQNDMDAEDVVQDAYIHAYENLGQFQAKGPLFVWLAKITLNEALKHLRSAKGAKNSISFDDPLHTEEANHMADLITGLPTPEQDVARKELHRLLESAIESLPDAYRMVFIFRGVEEMSVEHTAECLDIEPATVKTRYHRARRLLQQQLADLVDSHAGGVYSFDGIRCDRIVSGVFLRLANRNRS</sequence>
<comment type="caution">
    <text evidence="7">The sequence shown here is derived from an EMBL/GenBank/DDBJ whole genome shotgun (WGS) entry which is preliminary data.</text>
</comment>
<dbReference type="InterPro" id="IPR007627">
    <property type="entry name" value="RNA_pol_sigma70_r2"/>
</dbReference>
<dbReference type="Gene3D" id="1.10.10.10">
    <property type="entry name" value="Winged helix-like DNA-binding domain superfamily/Winged helix DNA-binding domain"/>
    <property type="match status" value="1"/>
</dbReference>
<dbReference type="Pfam" id="PF04542">
    <property type="entry name" value="Sigma70_r2"/>
    <property type="match status" value="1"/>
</dbReference>
<dbReference type="InterPro" id="IPR013324">
    <property type="entry name" value="RNA_pol_sigma_r3/r4-like"/>
</dbReference>
<dbReference type="CDD" id="cd06171">
    <property type="entry name" value="Sigma70_r4"/>
    <property type="match status" value="1"/>
</dbReference>
<dbReference type="NCBIfam" id="NF008888">
    <property type="entry name" value="PRK11922.1"/>
    <property type="match status" value="1"/>
</dbReference>
<dbReference type="Proteomes" id="UP000641025">
    <property type="component" value="Unassembled WGS sequence"/>
</dbReference>
<dbReference type="Pfam" id="PF08281">
    <property type="entry name" value="Sigma70_r4_2"/>
    <property type="match status" value="1"/>
</dbReference>
<keyword evidence="3" id="KW-0731">Sigma factor</keyword>
<dbReference type="InterPro" id="IPR039425">
    <property type="entry name" value="RNA_pol_sigma-70-like"/>
</dbReference>
<evidence type="ECO:0000259" key="6">
    <source>
        <dbReference type="Pfam" id="PF08281"/>
    </source>
</evidence>
<keyword evidence="2" id="KW-0805">Transcription regulation</keyword>
<evidence type="ECO:0000313" key="8">
    <source>
        <dbReference type="Proteomes" id="UP000641025"/>
    </source>
</evidence>
<organism evidence="7 8">
    <name type="scientific">Geomonas propionica</name>
    <dbReference type="NCBI Taxonomy" id="2798582"/>
    <lineage>
        <taxon>Bacteria</taxon>
        <taxon>Pseudomonadati</taxon>
        <taxon>Thermodesulfobacteriota</taxon>
        <taxon>Desulfuromonadia</taxon>
        <taxon>Geobacterales</taxon>
        <taxon>Geobacteraceae</taxon>
        <taxon>Geomonas</taxon>
    </lineage>
</organism>
<gene>
    <name evidence="7" type="ORF">JFN90_21020</name>
</gene>
<dbReference type="PANTHER" id="PTHR43133">
    <property type="entry name" value="RNA POLYMERASE ECF-TYPE SIGMA FACTO"/>
    <property type="match status" value="1"/>
</dbReference>
<dbReference type="PANTHER" id="PTHR43133:SF51">
    <property type="entry name" value="RNA POLYMERASE SIGMA FACTOR"/>
    <property type="match status" value="1"/>
</dbReference>
<evidence type="ECO:0000256" key="4">
    <source>
        <dbReference type="ARBA" id="ARBA00023163"/>
    </source>
</evidence>
<dbReference type="InterPro" id="IPR013249">
    <property type="entry name" value="RNA_pol_sigma70_r4_t2"/>
</dbReference>
<dbReference type="NCBIfam" id="TIGR02937">
    <property type="entry name" value="sigma70-ECF"/>
    <property type="match status" value="1"/>
</dbReference>
<keyword evidence="4" id="KW-0804">Transcription</keyword>
<accession>A0ABS0YXD3</accession>
<comment type="similarity">
    <text evidence="1">Belongs to the sigma-70 factor family. ECF subfamily.</text>
</comment>